<evidence type="ECO:0000313" key="3">
    <source>
        <dbReference type="Proteomes" id="UP000319432"/>
    </source>
</evidence>
<sequence>MIHVKLANYELPTLHKILYELELTSKQSRMRTRFCKLLEDRIIEMEEEKNKLIHQYAEYDENGQIVMKKNEEGKNLFTIKDVNVAAFNREMDILMREDFILDETEERKEMLLTVSNIILNIETPFSKENALYYDRYCEVLENLSYAK</sequence>
<reference evidence="2 3" key="1">
    <citation type="submission" date="2018-11" db="EMBL/GenBank/DDBJ databases">
        <title>Phylogenetic determinants of toxin gene distribution in genomes of Brevibacillus laterosporus.</title>
        <authorList>
            <person name="Glare T.R."/>
            <person name="Durrant A."/>
            <person name="Berry C."/>
            <person name="Palma L."/>
            <person name="Ormskirk M."/>
            <person name="Cox M.O."/>
        </authorList>
    </citation>
    <scope>NUCLEOTIDE SEQUENCE [LARGE SCALE GENOMIC DNA]</scope>
    <source>
        <strain evidence="2 3">1821L</strain>
    </source>
</reference>
<proteinExistence type="predicted"/>
<evidence type="ECO:0000256" key="1">
    <source>
        <dbReference type="SAM" id="Coils"/>
    </source>
</evidence>
<organism evidence="2 3">
    <name type="scientific">Brevibacillus laterosporus</name>
    <name type="common">Bacillus laterosporus</name>
    <dbReference type="NCBI Taxonomy" id="1465"/>
    <lineage>
        <taxon>Bacteria</taxon>
        <taxon>Bacillati</taxon>
        <taxon>Bacillota</taxon>
        <taxon>Bacilli</taxon>
        <taxon>Bacillales</taxon>
        <taxon>Paenibacillaceae</taxon>
        <taxon>Brevibacillus</taxon>
    </lineage>
</organism>
<dbReference type="EMBL" id="CP033464">
    <property type="protein sequence ID" value="QDX94755.1"/>
    <property type="molecule type" value="Genomic_DNA"/>
</dbReference>
<protein>
    <submittedName>
        <fullName evidence="2">DUF1617 family protein</fullName>
    </submittedName>
</protein>
<feature type="coiled-coil region" evidence="1">
    <location>
        <begin position="35"/>
        <end position="62"/>
    </location>
</feature>
<name>A0A518VCN7_BRELA</name>
<dbReference type="Proteomes" id="UP000319432">
    <property type="component" value="Chromosome"/>
</dbReference>
<keyword evidence="3" id="KW-1185">Reference proteome</keyword>
<keyword evidence="1" id="KW-0175">Coiled coil</keyword>
<gene>
    <name evidence="2" type="ORF">EEL30_22190</name>
</gene>
<evidence type="ECO:0000313" key="2">
    <source>
        <dbReference type="EMBL" id="QDX94755.1"/>
    </source>
</evidence>
<accession>A0A518VCN7</accession>
<dbReference type="AlphaFoldDB" id="A0A518VCN7"/>
<dbReference type="OrthoDB" id="2194466at2"/>